<feature type="domain" description="Methyltransferase type 11" evidence="1">
    <location>
        <begin position="43"/>
        <end position="132"/>
    </location>
</feature>
<sequence length="220" mass="25117">MNNETQDQYYKSGQYDPDRRRILVWKEIIKFESEYIPEDGAVVDLGAGYCDFINQVKAAKKYAVDPSPELSNFANPSVTKINSPASDLSQIPDNSIDIVHTSNLFEHFDDQELGKVMGEVKRVLKMGGKLILMQPNFSLQPARYFDDHTHKKIFNDVSLESFLISHGFKIILKKPRFLPQEMKDSSSLIPNFILPLLVRLYIHSPIKPLAGQMLMISEKV</sequence>
<dbReference type="InterPro" id="IPR029063">
    <property type="entry name" value="SAM-dependent_MTases_sf"/>
</dbReference>
<evidence type="ECO:0000313" key="3">
    <source>
        <dbReference type="Proteomes" id="UP000178404"/>
    </source>
</evidence>
<dbReference type="CDD" id="cd02440">
    <property type="entry name" value="AdoMet_MTases"/>
    <property type="match status" value="1"/>
</dbReference>
<evidence type="ECO:0000313" key="2">
    <source>
        <dbReference type="EMBL" id="OHB02175.1"/>
    </source>
</evidence>
<evidence type="ECO:0000259" key="1">
    <source>
        <dbReference type="Pfam" id="PF08241"/>
    </source>
</evidence>
<dbReference type="AlphaFoldDB" id="A0A1G2TXZ0"/>
<dbReference type="Gene3D" id="3.40.50.150">
    <property type="entry name" value="Vaccinia Virus protein VP39"/>
    <property type="match status" value="1"/>
</dbReference>
<reference evidence="2 3" key="1">
    <citation type="journal article" date="2016" name="Nat. Commun.">
        <title>Thousands of microbial genomes shed light on interconnected biogeochemical processes in an aquifer system.</title>
        <authorList>
            <person name="Anantharaman K."/>
            <person name="Brown C.T."/>
            <person name="Hug L.A."/>
            <person name="Sharon I."/>
            <person name="Castelle C.J."/>
            <person name="Probst A.J."/>
            <person name="Thomas B.C."/>
            <person name="Singh A."/>
            <person name="Wilkins M.J."/>
            <person name="Karaoz U."/>
            <person name="Brodie E.L."/>
            <person name="Williams K.H."/>
            <person name="Hubbard S.S."/>
            <person name="Banfield J.F."/>
        </authorList>
    </citation>
    <scope>NUCLEOTIDE SEQUENCE [LARGE SCALE GENOMIC DNA]</scope>
</reference>
<dbReference type="Proteomes" id="UP000178404">
    <property type="component" value="Unassembled WGS sequence"/>
</dbReference>
<dbReference type="InterPro" id="IPR013216">
    <property type="entry name" value="Methyltransf_11"/>
</dbReference>
<organism evidence="2 3">
    <name type="scientific">Candidatus Zambryskibacteria bacterium RIFCSPLOWO2_01_FULL_35_19</name>
    <dbReference type="NCBI Taxonomy" id="1802757"/>
    <lineage>
        <taxon>Bacteria</taxon>
        <taxon>Candidatus Zambryskiibacteriota</taxon>
    </lineage>
</organism>
<dbReference type="EMBL" id="MHWA01000006">
    <property type="protein sequence ID" value="OHB02175.1"/>
    <property type="molecule type" value="Genomic_DNA"/>
</dbReference>
<proteinExistence type="predicted"/>
<protein>
    <recommendedName>
        <fullName evidence="1">Methyltransferase type 11 domain-containing protein</fullName>
    </recommendedName>
</protein>
<accession>A0A1G2TXZ0</accession>
<dbReference type="SUPFAM" id="SSF53335">
    <property type="entry name" value="S-adenosyl-L-methionine-dependent methyltransferases"/>
    <property type="match status" value="1"/>
</dbReference>
<dbReference type="GO" id="GO:0008757">
    <property type="term" value="F:S-adenosylmethionine-dependent methyltransferase activity"/>
    <property type="evidence" value="ECO:0007669"/>
    <property type="project" value="InterPro"/>
</dbReference>
<dbReference type="Pfam" id="PF08241">
    <property type="entry name" value="Methyltransf_11"/>
    <property type="match status" value="1"/>
</dbReference>
<name>A0A1G2TXZ0_9BACT</name>
<gene>
    <name evidence="2" type="ORF">A3A90_02245</name>
</gene>
<comment type="caution">
    <text evidence="2">The sequence shown here is derived from an EMBL/GenBank/DDBJ whole genome shotgun (WGS) entry which is preliminary data.</text>
</comment>